<evidence type="ECO:0000259" key="9">
    <source>
        <dbReference type="PROSITE" id="PS51405"/>
    </source>
</evidence>
<evidence type="ECO:0000256" key="2">
    <source>
        <dbReference type="ARBA" id="ARBA00022559"/>
    </source>
</evidence>
<evidence type="ECO:0000256" key="3">
    <source>
        <dbReference type="ARBA" id="ARBA00022617"/>
    </source>
</evidence>
<keyword evidence="8" id="KW-0732">Signal</keyword>
<dbReference type="PANTHER" id="PTHR33577:SF9">
    <property type="entry name" value="PEROXIDASE STCC"/>
    <property type="match status" value="1"/>
</dbReference>
<proteinExistence type="inferred from homology"/>
<dbReference type="PROSITE" id="PS51405">
    <property type="entry name" value="HEME_HALOPEROXIDASE"/>
    <property type="match status" value="1"/>
</dbReference>
<evidence type="ECO:0000256" key="1">
    <source>
        <dbReference type="ARBA" id="ARBA00001970"/>
    </source>
</evidence>
<evidence type="ECO:0000313" key="10">
    <source>
        <dbReference type="EMBL" id="KAL0567409.1"/>
    </source>
</evidence>
<dbReference type="Gene3D" id="1.10.489.10">
    <property type="entry name" value="Chloroperoxidase-like"/>
    <property type="match status" value="1"/>
</dbReference>
<keyword evidence="3" id="KW-0349">Heme</keyword>
<keyword evidence="11" id="KW-1185">Reference proteome</keyword>
<dbReference type="EMBL" id="JBAHYK010001593">
    <property type="protein sequence ID" value="KAL0567409.1"/>
    <property type="molecule type" value="Genomic_DNA"/>
</dbReference>
<protein>
    <recommendedName>
        <fullName evidence="9">Heme haloperoxidase family profile domain-containing protein</fullName>
    </recommendedName>
</protein>
<dbReference type="PANTHER" id="PTHR33577">
    <property type="entry name" value="STERIGMATOCYSTIN BIOSYNTHESIS PEROXIDASE STCC-RELATED"/>
    <property type="match status" value="1"/>
</dbReference>
<name>A0ABR3EWV7_9AGAR</name>
<feature type="chain" id="PRO_5045988008" description="Heme haloperoxidase family profile domain-containing protein" evidence="8">
    <location>
        <begin position="22"/>
        <end position="260"/>
    </location>
</feature>
<dbReference type="SUPFAM" id="SSF47571">
    <property type="entry name" value="Cloroperoxidase"/>
    <property type="match status" value="1"/>
</dbReference>
<comment type="similarity">
    <text evidence="7">Belongs to the chloroperoxidase family.</text>
</comment>
<comment type="cofactor">
    <cofactor evidence="1">
        <name>heme b</name>
        <dbReference type="ChEBI" id="CHEBI:60344"/>
    </cofactor>
</comment>
<dbReference type="InterPro" id="IPR000028">
    <property type="entry name" value="Chloroperoxidase"/>
</dbReference>
<evidence type="ECO:0000256" key="4">
    <source>
        <dbReference type="ARBA" id="ARBA00022723"/>
    </source>
</evidence>
<dbReference type="InterPro" id="IPR036851">
    <property type="entry name" value="Chloroperoxidase-like_sf"/>
</dbReference>
<feature type="signal peptide" evidence="8">
    <location>
        <begin position="1"/>
        <end position="21"/>
    </location>
</feature>
<feature type="domain" description="Heme haloperoxidase family profile" evidence="9">
    <location>
        <begin position="28"/>
        <end position="241"/>
    </location>
</feature>
<keyword evidence="6" id="KW-0408">Iron</keyword>
<gene>
    <name evidence="10" type="ORF">V5O48_014586</name>
</gene>
<keyword evidence="2" id="KW-0575">Peroxidase</keyword>
<dbReference type="Proteomes" id="UP001465976">
    <property type="component" value="Unassembled WGS sequence"/>
</dbReference>
<evidence type="ECO:0000256" key="5">
    <source>
        <dbReference type="ARBA" id="ARBA00023002"/>
    </source>
</evidence>
<accession>A0ABR3EWV7</accession>
<evidence type="ECO:0000256" key="6">
    <source>
        <dbReference type="ARBA" id="ARBA00023004"/>
    </source>
</evidence>
<evidence type="ECO:0000256" key="8">
    <source>
        <dbReference type="SAM" id="SignalP"/>
    </source>
</evidence>
<keyword evidence="4" id="KW-0479">Metal-binding</keyword>
<evidence type="ECO:0000256" key="7">
    <source>
        <dbReference type="ARBA" id="ARBA00025795"/>
    </source>
</evidence>
<organism evidence="10 11">
    <name type="scientific">Marasmius crinis-equi</name>
    <dbReference type="NCBI Taxonomy" id="585013"/>
    <lineage>
        <taxon>Eukaryota</taxon>
        <taxon>Fungi</taxon>
        <taxon>Dikarya</taxon>
        <taxon>Basidiomycota</taxon>
        <taxon>Agaricomycotina</taxon>
        <taxon>Agaricomycetes</taxon>
        <taxon>Agaricomycetidae</taxon>
        <taxon>Agaricales</taxon>
        <taxon>Marasmiineae</taxon>
        <taxon>Marasmiaceae</taxon>
        <taxon>Marasmius</taxon>
    </lineage>
</organism>
<evidence type="ECO:0000313" key="11">
    <source>
        <dbReference type="Proteomes" id="UP001465976"/>
    </source>
</evidence>
<keyword evidence="5" id="KW-0560">Oxidoreductase</keyword>
<comment type="caution">
    <text evidence="10">The sequence shown here is derived from an EMBL/GenBank/DDBJ whole genome shotgun (WGS) entry which is preliminary data.</text>
</comment>
<reference evidence="10 11" key="1">
    <citation type="submission" date="2024-02" db="EMBL/GenBank/DDBJ databases">
        <title>A draft genome for the cacao thread blight pathogen Marasmius crinis-equi.</title>
        <authorList>
            <person name="Cohen S.P."/>
            <person name="Baruah I.K."/>
            <person name="Amoako-Attah I."/>
            <person name="Bukari Y."/>
            <person name="Meinhardt L.W."/>
            <person name="Bailey B.A."/>
        </authorList>
    </citation>
    <scope>NUCLEOTIDE SEQUENCE [LARGE SCALE GENOMIC DNA]</scope>
    <source>
        <strain evidence="10 11">GH-76</strain>
    </source>
</reference>
<sequence length="260" mass="28426">MNHKILSLLVGVAMVATGTMSDPQVRFSNYPWIAPGPNDLRSPCPGLNTLANHGFLPRDGRNITVSMIVEAGFKAYHIQAEFLIRAGKVGMLTSHEAETLSLDDLKLHGTLEHDASLSREDFALGDNLHFNEEVFSTLANANPDSDYYDVTSAGQAQHARLADSIQRNPNVTNTIFQSLSRSSESASYLSVMGDPIQGVAPKRFVQIFFREERLPIEEGWKRPSVPSNVTSIGILAEQIAKVSEWQPTGDNCPAIVLAPP</sequence>
<dbReference type="Pfam" id="PF01328">
    <property type="entry name" value="Peroxidase_2"/>
    <property type="match status" value="1"/>
</dbReference>